<reference evidence="2 3" key="1">
    <citation type="submission" date="2019-04" db="EMBL/GenBank/DDBJ databases">
        <title>Microbes associate with the intestines of laboratory mice.</title>
        <authorList>
            <person name="Navarre W."/>
            <person name="Wong E."/>
            <person name="Huang K."/>
            <person name="Tropini C."/>
            <person name="Ng K."/>
            <person name="Yu B."/>
        </authorList>
    </citation>
    <scope>NUCLEOTIDE SEQUENCE [LARGE SCALE GENOMIC DNA]</scope>
    <source>
        <strain evidence="2 3">NM70_E10</strain>
    </source>
</reference>
<protein>
    <submittedName>
        <fullName evidence="2">Uncharacterized protein</fullName>
    </submittedName>
</protein>
<evidence type="ECO:0000313" key="2">
    <source>
        <dbReference type="EMBL" id="TGY01265.1"/>
    </source>
</evidence>
<gene>
    <name evidence="2" type="ORF">E5356_13340</name>
</gene>
<dbReference type="AlphaFoldDB" id="A0A4S2AK56"/>
<proteinExistence type="predicted"/>
<keyword evidence="3" id="KW-1185">Reference proteome</keyword>
<dbReference type="EMBL" id="SRZA01000044">
    <property type="protein sequence ID" value="TGY01265.1"/>
    <property type="molecule type" value="Genomic_DNA"/>
</dbReference>
<dbReference type="RefSeq" id="WP_136014579.1">
    <property type="nucleotide sequence ID" value="NZ_CAMRUR010000039.1"/>
</dbReference>
<accession>A0A4S2AK56</accession>
<organism evidence="2 3">
    <name type="scientific">Bacteroides acidifaciens</name>
    <dbReference type="NCBI Taxonomy" id="85831"/>
    <lineage>
        <taxon>Bacteria</taxon>
        <taxon>Pseudomonadati</taxon>
        <taxon>Bacteroidota</taxon>
        <taxon>Bacteroidia</taxon>
        <taxon>Bacteroidales</taxon>
        <taxon>Bacteroidaceae</taxon>
        <taxon>Bacteroides</taxon>
    </lineage>
</organism>
<comment type="caution">
    <text evidence="2">The sequence shown here is derived from an EMBL/GenBank/DDBJ whole genome shotgun (WGS) entry which is preliminary data.</text>
</comment>
<evidence type="ECO:0000256" key="1">
    <source>
        <dbReference type="SAM" id="MobiDB-lite"/>
    </source>
</evidence>
<evidence type="ECO:0000313" key="3">
    <source>
        <dbReference type="Proteomes" id="UP000305751"/>
    </source>
</evidence>
<dbReference type="Proteomes" id="UP000305751">
    <property type="component" value="Unassembled WGS sequence"/>
</dbReference>
<feature type="region of interest" description="Disordered" evidence="1">
    <location>
        <begin position="125"/>
        <end position="147"/>
    </location>
</feature>
<sequence>MPKLADLLCQSVNNSSDFDSAWYVRFAYNLHMDVSRAQKLFSDYGLGYIYASTGFVMPDTPHLRRKMVANFGACVVVTSDGDMWIRTPEHIGARNRKKAKRLDNAKRREIRKNEELFREEKRLNRLFKEGQTSPSPKRGGKANSHDDIGRYISIPEVRMENMEPRNINKFVQIRIHI</sequence>
<name>A0A4S2AK56_9BACE</name>